<dbReference type="EMBL" id="CP021056">
    <property type="protein sequence ID" value="QXE24868.1"/>
    <property type="molecule type" value="Genomic_DNA"/>
</dbReference>
<reference evidence="1" key="1">
    <citation type="submission" date="2017-04" db="EMBL/GenBank/DDBJ databases">
        <title>Genome deletions in a multicellular cyanobacterial endosymbiont for morphological adaptation in marine diatoms.</title>
        <authorList>
            <person name="Wang Y."/>
            <person name="Gao H."/>
            <person name="Li R."/>
            <person name="Xu X."/>
        </authorList>
    </citation>
    <scope>NUCLEOTIDE SEQUENCE</scope>
    <source>
        <strain evidence="1">FACHB 800</strain>
    </source>
</reference>
<evidence type="ECO:0008006" key="3">
    <source>
        <dbReference type="Google" id="ProtNLM"/>
    </source>
</evidence>
<evidence type="ECO:0000313" key="1">
    <source>
        <dbReference type="EMBL" id="QXE24868.1"/>
    </source>
</evidence>
<dbReference type="AlphaFoldDB" id="A0A975Y636"/>
<name>A0A975Y636_9NOST</name>
<sequence length="218" mass="24171">MRNKYEILFLKMTTDSPSTTTDNFINLLSQVAVAYREGGKLPTADIVVDALLTAEKTTKQQQINYPFTSLIGNWRLCFATGTKKVRQRGGIVLGKGFYLPKFATAQISFSSNLLPSLDQGEVGNQVKFGPVGLKLTGPAKHLGKKNLLAFDFTQMQISVFNRLLYNQPIRSGKANTEDFYHQPIAKLPFFAFFLVTEDLIAARGRGGGLAIWIRSSVE</sequence>
<dbReference type="KEGG" id="rsin:B6N60_03578"/>
<accession>A0A975Y636</accession>
<dbReference type="PANTHER" id="PTHR35690:SF1">
    <property type="entry name" value="OS01G0363500 PROTEIN"/>
    <property type="match status" value="1"/>
</dbReference>
<protein>
    <recommendedName>
        <fullName evidence="3">Fibrillin</fullName>
    </recommendedName>
</protein>
<proteinExistence type="predicted"/>
<gene>
    <name evidence="1" type="ORF">B6N60_03578</name>
</gene>
<dbReference type="PANTHER" id="PTHR35690">
    <property type="entry name" value="OS01G0363500 PROTEIN"/>
    <property type="match status" value="1"/>
</dbReference>
<organism evidence="1 2">
    <name type="scientific">Richelia sinica FACHB-800</name>
    <dbReference type="NCBI Taxonomy" id="1357546"/>
    <lineage>
        <taxon>Bacteria</taxon>
        <taxon>Bacillati</taxon>
        <taxon>Cyanobacteriota</taxon>
        <taxon>Cyanophyceae</taxon>
        <taxon>Nostocales</taxon>
        <taxon>Nostocaceae</taxon>
        <taxon>Richelia</taxon>
    </lineage>
</organism>
<dbReference type="Proteomes" id="UP000683511">
    <property type="component" value="Chromosome"/>
</dbReference>
<evidence type="ECO:0000313" key="2">
    <source>
        <dbReference type="Proteomes" id="UP000683511"/>
    </source>
</evidence>
<keyword evidence="2" id="KW-1185">Reference proteome</keyword>